<dbReference type="InterPro" id="IPR014916">
    <property type="entry name" value="KapB"/>
</dbReference>
<protein>
    <submittedName>
        <fullName evidence="1">Kinase-associated protein B</fullName>
    </submittedName>
</protein>
<sequence length="130" mass="14899">MAVSIGDIVQVKYNSGKYIGEVMEDRGERYLVKVHAVVKHPMQGDLHNPGETEGVFFQVRKALARYEKMNVVKSAVKRFDGELPDYQTSLQEAVAAIKQQLSQKDTAFNQQSLKQIEELEQHTYTKSYYK</sequence>
<dbReference type="AlphaFoldDB" id="A0A1I0WRV7"/>
<keyword evidence="1" id="KW-0808">Transferase</keyword>
<dbReference type="InterPro" id="IPR038080">
    <property type="entry name" value="KapB_sf"/>
</dbReference>
<dbReference type="EMBL" id="FOJW01000003">
    <property type="protein sequence ID" value="SFA91502.1"/>
    <property type="molecule type" value="Genomic_DNA"/>
</dbReference>
<dbReference type="OrthoDB" id="2407789at2"/>
<evidence type="ECO:0000313" key="2">
    <source>
        <dbReference type="Proteomes" id="UP000198642"/>
    </source>
</evidence>
<gene>
    <name evidence="1" type="ORF">SAMN04488072_103240</name>
</gene>
<dbReference type="SMART" id="SM01298">
    <property type="entry name" value="KapB"/>
    <property type="match status" value="1"/>
</dbReference>
<dbReference type="GO" id="GO:0016301">
    <property type="term" value="F:kinase activity"/>
    <property type="evidence" value="ECO:0007669"/>
    <property type="project" value="UniProtKB-KW"/>
</dbReference>
<dbReference type="Gene3D" id="2.30.30.430">
    <property type="entry name" value="Kinase associated protein B domain"/>
    <property type="match status" value="1"/>
</dbReference>
<name>A0A1I0WRV7_9BACI</name>
<evidence type="ECO:0000313" key="1">
    <source>
        <dbReference type="EMBL" id="SFA91502.1"/>
    </source>
</evidence>
<keyword evidence="1" id="KW-0418">Kinase</keyword>
<keyword evidence="2" id="KW-1185">Reference proteome</keyword>
<dbReference type="STRING" id="237679.SAMN04488072_103240"/>
<dbReference type="Pfam" id="PF08810">
    <property type="entry name" value="KapB"/>
    <property type="match status" value="1"/>
</dbReference>
<dbReference type="RefSeq" id="WP_090234841.1">
    <property type="nucleotide sequence ID" value="NZ_FOJW01000003.1"/>
</dbReference>
<dbReference type="Proteomes" id="UP000198642">
    <property type="component" value="Unassembled WGS sequence"/>
</dbReference>
<reference evidence="1 2" key="1">
    <citation type="submission" date="2016-10" db="EMBL/GenBank/DDBJ databases">
        <authorList>
            <person name="de Groot N.N."/>
        </authorList>
    </citation>
    <scope>NUCLEOTIDE SEQUENCE [LARGE SCALE GENOMIC DNA]</scope>
    <source>
        <strain evidence="1 2">CGMCC 1.3702</strain>
    </source>
</reference>
<accession>A0A1I0WRV7</accession>
<dbReference type="SUPFAM" id="SSF141251">
    <property type="entry name" value="Kinase-associated protein B-like"/>
    <property type="match status" value="1"/>
</dbReference>
<proteinExistence type="predicted"/>
<organism evidence="1 2">
    <name type="scientific">Lentibacillus halodurans</name>
    <dbReference type="NCBI Taxonomy" id="237679"/>
    <lineage>
        <taxon>Bacteria</taxon>
        <taxon>Bacillati</taxon>
        <taxon>Bacillota</taxon>
        <taxon>Bacilli</taxon>
        <taxon>Bacillales</taxon>
        <taxon>Bacillaceae</taxon>
        <taxon>Lentibacillus</taxon>
    </lineage>
</organism>